<protein>
    <submittedName>
        <fullName evidence="2">Uncharacterized protein</fullName>
    </submittedName>
</protein>
<evidence type="ECO:0000313" key="2">
    <source>
        <dbReference type="EMBL" id="SHI86388.1"/>
    </source>
</evidence>
<keyword evidence="3" id="KW-1185">Reference proteome</keyword>
<keyword evidence="1" id="KW-0472">Membrane</keyword>
<reference evidence="2 3" key="1">
    <citation type="submission" date="2016-11" db="EMBL/GenBank/DDBJ databases">
        <authorList>
            <person name="Jaros S."/>
            <person name="Januszkiewicz K."/>
            <person name="Wedrychowicz H."/>
        </authorList>
    </citation>
    <scope>NUCLEOTIDE SEQUENCE [LARGE SCALE GENOMIC DNA]</scope>
    <source>
        <strain evidence="2 3">DSM 100565</strain>
    </source>
</reference>
<dbReference type="RefSeq" id="WP_073329521.1">
    <property type="nucleotide sequence ID" value="NZ_FQYO01000003.1"/>
</dbReference>
<organism evidence="2 3">
    <name type="scientific">Wenxinia saemankumensis</name>
    <dbReference type="NCBI Taxonomy" id="1447782"/>
    <lineage>
        <taxon>Bacteria</taxon>
        <taxon>Pseudomonadati</taxon>
        <taxon>Pseudomonadota</taxon>
        <taxon>Alphaproteobacteria</taxon>
        <taxon>Rhodobacterales</taxon>
        <taxon>Roseobacteraceae</taxon>
        <taxon>Wenxinia</taxon>
    </lineage>
</organism>
<proteinExistence type="predicted"/>
<dbReference type="EMBL" id="FQYO01000003">
    <property type="protein sequence ID" value="SHI86388.1"/>
    <property type="molecule type" value="Genomic_DNA"/>
</dbReference>
<feature type="transmembrane region" description="Helical" evidence="1">
    <location>
        <begin position="63"/>
        <end position="82"/>
    </location>
</feature>
<dbReference type="Proteomes" id="UP000184292">
    <property type="component" value="Unassembled WGS sequence"/>
</dbReference>
<name>A0A1M6EM87_9RHOB</name>
<keyword evidence="1" id="KW-1133">Transmembrane helix</keyword>
<dbReference type="AlphaFoldDB" id="A0A1M6EM87"/>
<accession>A0A1M6EM87</accession>
<gene>
    <name evidence="2" type="ORF">SAMN05444417_2060</name>
</gene>
<evidence type="ECO:0000313" key="3">
    <source>
        <dbReference type="Proteomes" id="UP000184292"/>
    </source>
</evidence>
<sequence>MSPVLIVATGIVFAAWAVTAFRVLFDLRRRGQRRTGRALNGPGTFLVAARDWAHDPAARRPRLWLGGLTLLLAILASVPLAGT</sequence>
<evidence type="ECO:0000256" key="1">
    <source>
        <dbReference type="SAM" id="Phobius"/>
    </source>
</evidence>
<keyword evidence="1" id="KW-0812">Transmembrane</keyword>
<feature type="transmembrane region" description="Helical" evidence="1">
    <location>
        <begin position="6"/>
        <end position="25"/>
    </location>
</feature>
<dbReference type="STRING" id="1447782.SAMN05444417_2060"/>